<comment type="caution">
    <text evidence="5">The sequence shown here is derived from an EMBL/GenBank/DDBJ whole genome shotgun (WGS) entry which is preliminary data.</text>
</comment>
<dbReference type="EMBL" id="JBBLZC010000042">
    <property type="protein sequence ID" value="MEK0086037.1"/>
    <property type="molecule type" value="Genomic_DNA"/>
</dbReference>
<dbReference type="InterPro" id="IPR049712">
    <property type="entry name" value="Poly_export"/>
</dbReference>
<dbReference type="RefSeq" id="WP_418161881.1">
    <property type="nucleotide sequence ID" value="NZ_JBBLZC010000042.1"/>
</dbReference>
<dbReference type="PANTHER" id="PTHR33619">
    <property type="entry name" value="POLYSACCHARIDE EXPORT PROTEIN GFCE-RELATED"/>
    <property type="match status" value="1"/>
</dbReference>
<dbReference type="Pfam" id="PF10531">
    <property type="entry name" value="SLBB"/>
    <property type="match status" value="1"/>
</dbReference>
<feature type="domain" description="Polysaccharide export protein N-terminal" evidence="3">
    <location>
        <begin position="32"/>
        <end position="106"/>
    </location>
</feature>
<evidence type="ECO:0000256" key="1">
    <source>
        <dbReference type="ARBA" id="ARBA00022729"/>
    </source>
</evidence>
<dbReference type="PANTHER" id="PTHR33619:SF3">
    <property type="entry name" value="POLYSACCHARIDE EXPORT PROTEIN GFCE-RELATED"/>
    <property type="match status" value="1"/>
</dbReference>
<evidence type="ECO:0000259" key="3">
    <source>
        <dbReference type="Pfam" id="PF02563"/>
    </source>
</evidence>
<sequence>MPPSLSRRRQLRVLAAALLAAGATPAAAGTEPAAGAYRLNPGDVIRLSVWKEESLTREATVQPDGSVSFPLAGQVPAAGRTAAELENEVRNRIARYVADPVVTIELLDARGNRVYVLGEVQKPGQFQLDRPTSLVQALALAGGLTPFAARKSIRLLRRDEKGVEQVTILDLDRVTKDTSAAGNLVLQAGDTIIVPGGSLF</sequence>
<dbReference type="PROSITE" id="PS51318">
    <property type="entry name" value="TAT"/>
    <property type="match status" value="1"/>
</dbReference>
<evidence type="ECO:0000313" key="6">
    <source>
        <dbReference type="Proteomes" id="UP001375743"/>
    </source>
</evidence>
<accession>A0ABU8XXV9</accession>
<evidence type="ECO:0000256" key="2">
    <source>
        <dbReference type="SAM" id="SignalP"/>
    </source>
</evidence>
<dbReference type="Pfam" id="PF02563">
    <property type="entry name" value="Poly_export"/>
    <property type="match status" value="1"/>
</dbReference>
<keyword evidence="6" id="KW-1185">Reference proteome</keyword>
<dbReference type="InterPro" id="IPR019554">
    <property type="entry name" value="Soluble_ligand-bd"/>
</dbReference>
<dbReference type="Proteomes" id="UP001375743">
    <property type="component" value="Unassembled WGS sequence"/>
</dbReference>
<evidence type="ECO:0000259" key="4">
    <source>
        <dbReference type="Pfam" id="PF10531"/>
    </source>
</evidence>
<reference evidence="5 6" key="1">
    <citation type="submission" date="2024-01" db="EMBL/GenBank/DDBJ databases">
        <title>Multi-omics insights into the function and evolution of sodium benzoate biodegradation pathways in Benzoatithermus flavus gen. nov., sp. nov. from hot spring.</title>
        <authorList>
            <person name="Hu C.-J."/>
            <person name="Li W.-J."/>
        </authorList>
    </citation>
    <scope>NUCLEOTIDE SEQUENCE [LARGE SCALE GENOMIC DNA]</scope>
    <source>
        <strain evidence="5 6">SYSU G07066</strain>
    </source>
</reference>
<proteinExistence type="predicted"/>
<feature type="signal peptide" evidence="2">
    <location>
        <begin position="1"/>
        <end position="28"/>
    </location>
</feature>
<dbReference type="InterPro" id="IPR003715">
    <property type="entry name" value="Poly_export_N"/>
</dbReference>
<feature type="chain" id="PRO_5045452608" evidence="2">
    <location>
        <begin position="29"/>
        <end position="200"/>
    </location>
</feature>
<protein>
    <submittedName>
        <fullName evidence="5">Polysaccharide biosynthesis/export family protein</fullName>
    </submittedName>
</protein>
<keyword evidence="1 2" id="KW-0732">Signal</keyword>
<dbReference type="Gene3D" id="3.10.560.10">
    <property type="entry name" value="Outer membrane lipoprotein wza domain like"/>
    <property type="match status" value="1"/>
</dbReference>
<feature type="domain" description="Soluble ligand binding" evidence="4">
    <location>
        <begin position="113"/>
        <end position="162"/>
    </location>
</feature>
<dbReference type="Gene3D" id="3.30.1950.10">
    <property type="entry name" value="wza like domain"/>
    <property type="match status" value="1"/>
</dbReference>
<dbReference type="InterPro" id="IPR006311">
    <property type="entry name" value="TAT_signal"/>
</dbReference>
<name>A0ABU8XXV9_9PROT</name>
<organism evidence="5 6">
    <name type="scientific">Benzoatithermus flavus</name>
    <dbReference type="NCBI Taxonomy" id="3108223"/>
    <lineage>
        <taxon>Bacteria</taxon>
        <taxon>Pseudomonadati</taxon>
        <taxon>Pseudomonadota</taxon>
        <taxon>Alphaproteobacteria</taxon>
        <taxon>Geminicoccales</taxon>
        <taxon>Geminicoccaceae</taxon>
        <taxon>Benzoatithermus</taxon>
    </lineage>
</organism>
<evidence type="ECO:0000313" key="5">
    <source>
        <dbReference type="EMBL" id="MEK0086037.1"/>
    </source>
</evidence>
<gene>
    <name evidence="5" type="ORF">U1T56_23010</name>
</gene>